<feature type="transmembrane region" description="Helical" evidence="1">
    <location>
        <begin position="68"/>
        <end position="89"/>
    </location>
</feature>
<feature type="transmembrane region" description="Helical" evidence="1">
    <location>
        <begin position="190"/>
        <end position="209"/>
    </location>
</feature>
<feature type="transmembrane region" description="Helical" evidence="1">
    <location>
        <begin position="475"/>
        <end position="497"/>
    </location>
</feature>
<protein>
    <recommendedName>
        <fullName evidence="4">Membrane protein 6-pyruvoyl-tetrahydropterin synthase-related domain-containing protein</fullName>
    </recommendedName>
</protein>
<dbReference type="PANTHER" id="PTHR38454:SF1">
    <property type="entry name" value="INTEGRAL MEMBRANE PROTEIN"/>
    <property type="match status" value="1"/>
</dbReference>
<evidence type="ECO:0000313" key="3">
    <source>
        <dbReference type="Proteomes" id="UP000177309"/>
    </source>
</evidence>
<feature type="transmembrane region" description="Helical" evidence="1">
    <location>
        <begin position="723"/>
        <end position="743"/>
    </location>
</feature>
<dbReference type="PANTHER" id="PTHR38454">
    <property type="entry name" value="INTEGRAL MEMBRANE PROTEIN-RELATED"/>
    <property type="match status" value="1"/>
</dbReference>
<reference evidence="2 3" key="1">
    <citation type="journal article" date="2016" name="Nat. Commun.">
        <title>Thousands of microbial genomes shed light on interconnected biogeochemical processes in an aquifer system.</title>
        <authorList>
            <person name="Anantharaman K."/>
            <person name="Brown C.T."/>
            <person name="Hug L.A."/>
            <person name="Sharon I."/>
            <person name="Castelle C.J."/>
            <person name="Probst A.J."/>
            <person name="Thomas B.C."/>
            <person name="Singh A."/>
            <person name="Wilkins M.J."/>
            <person name="Karaoz U."/>
            <person name="Brodie E.L."/>
            <person name="Williams K.H."/>
            <person name="Hubbard S.S."/>
            <person name="Banfield J.F."/>
        </authorList>
    </citation>
    <scope>NUCLEOTIDE SEQUENCE [LARGE SCALE GENOMIC DNA]</scope>
</reference>
<feature type="transmembrane region" description="Helical" evidence="1">
    <location>
        <begin position="363"/>
        <end position="387"/>
    </location>
</feature>
<dbReference type="AlphaFoldDB" id="A0A1F4TMV1"/>
<feature type="transmembrane region" description="Helical" evidence="1">
    <location>
        <begin position="216"/>
        <end position="238"/>
    </location>
</feature>
<feature type="transmembrane region" description="Helical" evidence="1">
    <location>
        <begin position="399"/>
        <end position="425"/>
    </location>
</feature>
<dbReference type="EMBL" id="MEUI01000024">
    <property type="protein sequence ID" value="OGC34016.1"/>
    <property type="molecule type" value="Genomic_DNA"/>
</dbReference>
<feature type="transmembrane region" description="Helical" evidence="1">
    <location>
        <begin position="121"/>
        <end position="139"/>
    </location>
</feature>
<gene>
    <name evidence="2" type="ORF">A2462_01510</name>
</gene>
<evidence type="ECO:0000256" key="1">
    <source>
        <dbReference type="SAM" id="Phobius"/>
    </source>
</evidence>
<keyword evidence="1" id="KW-0812">Transmembrane</keyword>
<comment type="caution">
    <text evidence="2">The sequence shown here is derived from an EMBL/GenBank/DDBJ whole genome shotgun (WGS) entry which is preliminary data.</text>
</comment>
<keyword evidence="1" id="KW-1133">Transmembrane helix</keyword>
<evidence type="ECO:0008006" key="4">
    <source>
        <dbReference type="Google" id="ProtNLM"/>
    </source>
</evidence>
<keyword evidence="1" id="KW-0472">Membrane</keyword>
<dbReference type="InterPro" id="IPR018580">
    <property type="entry name" value="Uncharacterised_YfhO"/>
</dbReference>
<evidence type="ECO:0000313" key="2">
    <source>
        <dbReference type="EMBL" id="OGC34016.1"/>
    </source>
</evidence>
<proteinExistence type="predicted"/>
<sequence length="749" mass="85507">MKISKQDILVFCAYLGLLLLFFQRFLSGREILAFKDLSRYFYPLRYLMVEQVRAGTIPLWNPYNFCGYPLIATLQIGFFYPLSLIHYLLPFNLAFNYYTILHYFLAACFMYLMLRHFLLSYWASFYGGIIFTFSGYLLSVSNMNTSLSAVIWLPLIVIFCDRLRQERSYKFIVILALLLASQFLGGEPTIIYGTGLLLPAYLAVFSSTYKEFFKNLGALALSGLIAIGLVAVQLLPFVELARLSTRVGSTAFALVTSQSFPPREVINFFLPYFFGQQLPVASANSLAFLFTQATQAWLLSPYLGGITLLLVFLAFKTRKKLAWFFFSVVLVSLFLAFGCYTPFFKFAYLIPGISFIRYPTKYLFLTTFGLVVLSSLGFEQLLVLFTAQNKEAVSFLKRVAVFTMVLFSAFVVVTLLQNFILRGLAGKLPAGADYLARLLVEVLEFNLISVFNLALYLLGLIIILVMAYRQKISRAVLAFLIVLLVGLDLFANGYPIMVPVKFDFYREIKGNIKILNQDRALFRFLYTPELGMQNREICGKTYQDALGFAKDSLTDNWHILYGLNCFTGYASIPPKGDWNDFERYFSEAVIADNIDKLSLFNVKYVGSTKPLKSPSLKLLRQNSEYGRSVYLYENLTVKPRALMISGSGRVTLQKYRPREIIISAKVQEAGDLFLSERFYPGWKAVVDNEQVEIRREQNYFRSISLEKGNHQVVFLYEPLSFKLGTVISFLTAFGLCLGGYYYYRQSYQA</sequence>
<dbReference type="Pfam" id="PF09586">
    <property type="entry name" value="YfhO"/>
    <property type="match status" value="1"/>
</dbReference>
<feature type="transmembrane region" description="Helical" evidence="1">
    <location>
        <begin position="296"/>
        <end position="315"/>
    </location>
</feature>
<feature type="transmembrane region" description="Helical" evidence="1">
    <location>
        <begin position="95"/>
        <end position="114"/>
    </location>
</feature>
<name>A0A1F4TMV1_UNCSA</name>
<feature type="transmembrane region" description="Helical" evidence="1">
    <location>
        <begin position="168"/>
        <end position="184"/>
    </location>
</feature>
<organism evidence="2 3">
    <name type="scientific">candidate division WOR-1 bacterium RIFOXYC2_FULL_41_25</name>
    <dbReference type="NCBI Taxonomy" id="1802586"/>
    <lineage>
        <taxon>Bacteria</taxon>
        <taxon>Bacillati</taxon>
        <taxon>Saganbacteria</taxon>
    </lineage>
</organism>
<feature type="transmembrane region" description="Helical" evidence="1">
    <location>
        <begin position="322"/>
        <end position="343"/>
    </location>
</feature>
<accession>A0A1F4TMV1</accession>
<feature type="transmembrane region" description="Helical" evidence="1">
    <location>
        <begin position="445"/>
        <end position="468"/>
    </location>
</feature>
<dbReference type="Proteomes" id="UP000177309">
    <property type="component" value="Unassembled WGS sequence"/>
</dbReference>